<sequence length="157" mass="18371">MISKLSPENGIKKTDPTVAPELYSRTENPTARTGEYDTPQQMEPDTEGNLSIRFSKLNFKDNSKIKSIKNPSRIKIKDKHPRIREHILKSENENTSDRESEFSKVKEKKRVQALYKYGSKLAQYIECYEIKEFLKQMKYLVFDAKLTKKQLTILLPK</sequence>
<gene>
    <name evidence="2" type="ORF">AYI70_g956</name>
</gene>
<proteinExistence type="predicted"/>
<protein>
    <submittedName>
        <fullName evidence="2">Uncharacterized protein</fullName>
    </submittedName>
</protein>
<dbReference type="Proteomes" id="UP000187283">
    <property type="component" value="Unassembled WGS sequence"/>
</dbReference>
<organism evidence="2 3">
    <name type="scientific">Smittium culicis</name>
    <dbReference type="NCBI Taxonomy" id="133412"/>
    <lineage>
        <taxon>Eukaryota</taxon>
        <taxon>Fungi</taxon>
        <taxon>Fungi incertae sedis</taxon>
        <taxon>Zoopagomycota</taxon>
        <taxon>Kickxellomycotina</taxon>
        <taxon>Harpellomycetes</taxon>
        <taxon>Harpellales</taxon>
        <taxon>Legeriomycetaceae</taxon>
        <taxon>Smittium</taxon>
    </lineage>
</organism>
<accession>A0A1R1YEW7</accession>
<dbReference type="EMBL" id="LSSN01000185">
    <property type="protein sequence ID" value="OMJ25345.1"/>
    <property type="molecule type" value="Genomic_DNA"/>
</dbReference>
<evidence type="ECO:0000313" key="2">
    <source>
        <dbReference type="EMBL" id="OMJ25345.1"/>
    </source>
</evidence>
<keyword evidence="3" id="KW-1185">Reference proteome</keyword>
<evidence type="ECO:0000313" key="3">
    <source>
        <dbReference type="Proteomes" id="UP000187283"/>
    </source>
</evidence>
<feature type="region of interest" description="Disordered" evidence="1">
    <location>
        <begin position="1"/>
        <end position="47"/>
    </location>
</feature>
<name>A0A1R1YEW7_9FUNG</name>
<reference evidence="2 3" key="1">
    <citation type="submission" date="2017-01" db="EMBL/GenBank/DDBJ databases">
        <authorList>
            <person name="Mah S.A."/>
            <person name="Swanson W.J."/>
            <person name="Moy G.W."/>
            <person name="Vacquier V.D."/>
        </authorList>
    </citation>
    <scope>NUCLEOTIDE SEQUENCE [LARGE SCALE GENOMIC DNA]</scope>
    <source>
        <strain evidence="2 3">GSMNP</strain>
    </source>
</reference>
<evidence type="ECO:0000256" key="1">
    <source>
        <dbReference type="SAM" id="MobiDB-lite"/>
    </source>
</evidence>
<dbReference type="AlphaFoldDB" id="A0A1R1YEW7"/>
<comment type="caution">
    <text evidence="2">The sequence shown here is derived from an EMBL/GenBank/DDBJ whole genome shotgun (WGS) entry which is preliminary data.</text>
</comment>